<evidence type="ECO:0000313" key="1">
    <source>
        <dbReference type="EMBL" id="AWO95971.1"/>
    </source>
</evidence>
<dbReference type="EMBL" id="CP026243">
    <property type="protein sequence ID" value="AWO95971.1"/>
    <property type="molecule type" value="Genomic_DNA"/>
</dbReference>
<dbReference type="InterPro" id="IPR027969">
    <property type="entry name" value="Small_membr_AKAP"/>
</dbReference>
<name>A0A2U9AWJ7_SCOMX</name>
<keyword evidence="3" id="KW-1185">Reference proteome</keyword>
<dbReference type="GO" id="GO:0034237">
    <property type="term" value="F:protein kinase A regulatory subunit binding"/>
    <property type="evidence" value="ECO:0007669"/>
    <property type="project" value="InterPro"/>
</dbReference>
<dbReference type="AlphaFoldDB" id="A0A2U9AWJ7"/>
<evidence type="ECO:0000313" key="2">
    <source>
        <dbReference type="EMBL" id="KAF0045792.1"/>
    </source>
</evidence>
<dbReference type="Proteomes" id="UP000246464">
    <property type="component" value="Chromosome 1"/>
</dbReference>
<evidence type="ECO:0000313" key="4">
    <source>
        <dbReference type="Proteomes" id="UP000438429"/>
    </source>
</evidence>
<reference evidence="1 3" key="1">
    <citation type="submission" date="2017-12" db="EMBL/GenBank/DDBJ databases">
        <title>Integrating genomic resources of turbot (Scophthalmus maximus) in depth evaluation of genetic and physical mapping variation across individuals.</title>
        <authorList>
            <person name="Martinez P."/>
        </authorList>
    </citation>
    <scope>NUCLEOTIDE SEQUENCE [LARGE SCALE GENOMIC DNA]</scope>
</reference>
<gene>
    <name evidence="2" type="ORF">F2P81_002321</name>
    <name evidence="1" type="ORF">SMAX5B_006976</name>
</gene>
<sequence length="106" mass="11935">MGCKESRCWPWSTLSDKQTEVIADKQGGQETEAFLEDVKETECSVAPEEKADDGRPPALLPVSKPILAFAQSMSEDIVAQALQLFWKVEIQYKNLPFIDNDIDYVI</sequence>
<evidence type="ECO:0000313" key="3">
    <source>
        <dbReference type="Proteomes" id="UP000246464"/>
    </source>
</evidence>
<organism evidence="1 3">
    <name type="scientific">Scophthalmus maximus</name>
    <name type="common">Turbot</name>
    <name type="synonym">Psetta maxima</name>
    <dbReference type="NCBI Taxonomy" id="52904"/>
    <lineage>
        <taxon>Eukaryota</taxon>
        <taxon>Metazoa</taxon>
        <taxon>Chordata</taxon>
        <taxon>Craniata</taxon>
        <taxon>Vertebrata</taxon>
        <taxon>Euteleostomi</taxon>
        <taxon>Actinopterygii</taxon>
        <taxon>Neopterygii</taxon>
        <taxon>Teleostei</taxon>
        <taxon>Neoteleostei</taxon>
        <taxon>Acanthomorphata</taxon>
        <taxon>Carangaria</taxon>
        <taxon>Pleuronectiformes</taxon>
        <taxon>Pleuronectoidei</taxon>
        <taxon>Scophthalmidae</taxon>
        <taxon>Scophthalmus</taxon>
    </lineage>
</organism>
<accession>A0A2U9AWJ7</accession>
<dbReference type="Proteomes" id="UP000438429">
    <property type="component" value="Unassembled WGS sequence"/>
</dbReference>
<proteinExistence type="predicted"/>
<reference evidence="2 4" key="2">
    <citation type="submission" date="2019-06" db="EMBL/GenBank/DDBJ databases">
        <title>Draft genomes of female and male turbot (Scophthalmus maximus).</title>
        <authorList>
            <person name="Xu H."/>
            <person name="Xu X.-W."/>
            <person name="Shao C."/>
            <person name="Chen S."/>
        </authorList>
    </citation>
    <scope>NUCLEOTIDE SEQUENCE [LARGE SCALE GENOMIC DNA]</scope>
    <source>
        <strain evidence="2">Ysfricsl-2016a</strain>
        <tissue evidence="2">Blood</tissue>
    </source>
</reference>
<dbReference type="EMBL" id="VEVO01000002">
    <property type="protein sequence ID" value="KAF0045792.1"/>
    <property type="molecule type" value="Genomic_DNA"/>
</dbReference>
<dbReference type="Pfam" id="PF15127">
    <property type="entry name" value="SmAKAP"/>
    <property type="match status" value="1"/>
</dbReference>
<protein>
    <submittedName>
        <fullName evidence="1">Uncharacterized protein</fullName>
    </submittedName>
</protein>